<reference evidence="1" key="1">
    <citation type="submission" date="2023-01" db="EMBL/GenBank/DDBJ databases">
        <title>Genome assembly of the deep-sea coral Lophelia pertusa.</title>
        <authorList>
            <person name="Herrera S."/>
            <person name="Cordes E."/>
        </authorList>
    </citation>
    <scope>NUCLEOTIDE SEQUENCE</scope>
    <source>
        <strain evidence="1">USNM1676648</strain>
        <tissue evidence="1">Polyp</tissue>
    </source>
</reference>
<evidence type="ECO:0000313" key="2">
    <source>
        <dbReference type="Proteomes" id="UP001163046"/>
    </source>
</evidence>
<accession>A0A9X0CXZ3</accession>
<evidence type="ECO:0000313" key="1">
    <source>
        <dbReference type="EMBL" id="KAJ7377549.1"/>
    </source>
</evidence>
<organism evidence="1 2">
    <name type="scientific">Desmophyllum pertusum</name>
    <dbReference type="NCBI Taxonomy" id="174260"/>
    <lineage>
        <taxon>Eukaryota</taxon>
        <taxon>Metazoa</taxon>
        <taxon>Cnidaria</taxon>
        <taxon>Anthozoa</taxon>
        <taxon>Hexacorallia</taxon>
        <taxon>Scleractinia</taxon>
        <taxon>Caryophylliina</taxon>
        <taxon>Caryophylliidae</taxon>
        <taxon>Desmophyllum</taxon>
    </lineage>
</organism>
<keyword evidence="2" id="KW-1185">Reference proteome</keyword>
<dbReference type="OrthoDB" id="5951344at2759"/>
<dbReference type="Proteomes" id="UP001163046">
    <property type="component" value="Unassembled WGS sequence"/>
</dbReference>
<proteinExistence type="predicted"/>
<dbReference type="EMBL" id="MU826377">
    <property type="protein sequence ID" value="KAJ7377549.1"/>
    <property type="molecule type" value="Genomic_DNA"/>
</dbReference>
<feature type="non-terminal residue" evidence="1">
    <location>
        <position position="1"/>
    </location>
</feature>
<name>A0A9X0CXZ3_9CNID</name>
<protein>
    <submittedName>
        <fullName evidence="1">High mobility group</fullName>
    </submittedName>
</protein>
<dbReference type="AlphaFoldDB" id="A0A9X0CXZ3"/>
<gene>
    <name evidence="1" type="primary">HMGXB3_6</name>
    <name evidence="1" type="ORF">OS493_028532</name>
</gene>
<comment type="caution">
    <text evidence="1">The sequence shown here is derived from an EMBL/GenBank/DDBJ whole genome shotgun (WGS) entry which is preliminary data.</text>
</comment>
<sequence>KVPASMEYITDLLYNGFYCFEALTERNLDNTIYWKCGILGEVYFGDGNEKNCCSRNSTEV</sequence>